<comment type="caution">
    <text evidence="5">The sequence shown here is derived from an EMBL/GenBank/DDBJ whole genome shotgun (WGS) entry which is preliminary data.</text>
</comment>
<name>A0ABV8GQA4_9ACTN</name>
<keyword evidence="6" id="KW-1185">Reference proteome</keyword>
<dbReference type="SMART" id="SM00866">
    <property type="entry name" value="UTRA"/>
    <property type="match status" value="1"/>
</dbReference>
<dbReference type="Pfam" id="PF00392">
    <property type="entry name" value="GntR"/>
    <property type="match status" value="1"/>
</dbReference>
<dbReference type="PROSITE" id="PS50949">
    <property type="entry name" value="HTH_GNTR"/>
    <property type="match status" value="1"/>
</dbReference>
<evidence type="ECO:0000313" key="6">
    <source>
        <dbReference type="Proteomes" id="UP001595851"/>
    </source>
</evidence>
<keyword evidence="3" id="KW-0804">Transcription</keyword>
<proteinExistence type="predicted"/>
<dbReference type="SUPFAM" id="SSF46785">
    <property type="entry name" value="Winged helix' DNA-binding domain"/>
    <property type="match status" value="1"/>
</dbReference>
<feature type="domain" description="HTH gntR-type" evidence="4">
    <location>
        <begin position="9"/>
        <end position="76"/>
    </location>
</feature>
<dbReference type="InterPro" id="IPR028978">
    <property type="entry name" value="Chorismate_lyase_/UTRA_dom_sf"/>
</dbReference>
<organism evidence="5 6">
    <name type="scientific">Nonomuraea purpurea</name>
    <dbReference type="NCBI Taxonomy" id="1849276"/>
    <lineage>
        <taxon>Bacteria</taxon>
        <taxon>Bacillati</taxon>
        <taxon>Actinomycetota</taxon>
        <taxon>Actinomycetes</taxon>
        <taxon>Streptosporangiales</taxon>
        <taxon>Streptosporangiaceae</taxon>
        <taxon>Nonomuraea</taxon>
    </lineage>
</organism>
<evidence type="ECO:0000313" key="5">
    <source>
        <dbReference type="EMBL" id="MFC4015124.1"/>
    </source>
</evidence>
<dbReference type="SMART" id="SM00345">
    <property type="entry name" value="HTH_GNTR"/>
    <property type="match status" value="1"/>
</dbReference>
<evidence type="ECO:0000259" key="4">
    <source>
        <dbReference type="PROSITE" id="PS50949"/>
    </source>
</evidence>
<dbReference type="InterPro" id="IPR050679">
    <property type="entry name" value="Bact_HTH_transcr_reg"/>
</dbReference>
<dbReference type="PANTHER" id="PTHR44846:SF1">
    <property type="entry name" value="MANNOSYL-D-GLYCERATE TRANSPORT_METABOLISM SYSTEM REPRESSOR MNGR-RELATED"/>
    <property type="match status" value="1"/>
</dbReference>
<dbReference type="Proteomes" id="UP001595851">
    <property type="component" value="Unassembled WGS sequence"/>
</dbReference>
<dbReference type="RefSeq" id="WP_379534944.1">
    <property type="nucleotide sequence ID" value="NZ_JBHSBI010000040.1"/>
</dbReference>
<dbReference type="InterPro" id="IPR036390">
    <property type="entry name" value="WH_DNA-bd_sf"/>
</dbReference>
<keyword evidence="2" id="KW-0238">DNA-binding</keyword>
<dbReference type="Gene3D" id="3.40.1410.10">
    <property type="entry name" value="Chorismate lyase-like"/>
    <property type="match status" value="1"/>
</dbReference>
<dbReference type="SUPFAM" id="SSF64288">
    <property type="entry name" value="Chorismate lyase-like"/>
    <property type="match status" value="1"/>
</dbReference>
<dbReference type="EMBL" id="JBHSBI010000040">
    <property type="protein sequence ID" value="MFC4015124.1"/>
    <property type="molecule type" value="Genomic_DNA"/>
</dbReference>
<evidence type="ECO:0000256" key="3">
    <source>
        <dbReference type="ARBA" id="ARBA00023163"/>
    </source>
</evidence>
<dbReference type="PRINTS" id="PR00035">
    <property type="entry name" value="HTHGNTR"/>
</dbReference>
<dbReference type="PANTHER" id="PTHR44846">
    <property type="entry name" value="MANNOSYL-D-GLYCERATE TRANSPORT/METABOLISM SYSTEM REPRESSOR MNGR-RELATED"/>
    <property type="match status" value="1"/>
</dbReference>
<protein>
    <submittedName>
        <fullName evidence="5">GntR family transcriptional regulator</fullName>
    </submittedName>
</protein>
<dbReference type="CDD" id="cd07377">
    <property type="entry name" value="WHTH_GntR"/>
    <property type="match status" value="1"/>
</dbReference>
<sequence length="244" mass="27172">MSKLEAPQETKTGQLRAHLLALIDRELQPGEKLPTERDLAEQFGVSRLTVRRAVDRLETDQLVYRVQGAGTFVSHKSIAKTIELTSFSEDMRSRGLEPGSRLIDAAQVPAGARVGFALGISPADPVVRIRRVRTANGTPMCLEHSYVPIAIAPGLLDQPMDGSLYDVLERAYKIRLERADQSIKATVLELEEAELLAVRPLAPALLVERVTYDQRGRAAELAKSIYRGDRYSYEITIHREGRSR</sequence>
<dbReference type="InterPro" id="IPR000524">
    <property type="entry name" value="Tscrpt_reg_HTH_GntR"/>
</dbReference>
<keyword evidence="1" id="KW-0805">Transcription regulation</keyword>
<accession>A0ABV8GQA4</accession>
<evidence type="ECO:0000256" key="1">
    <source>
        <dbReference type="ARBA" id="ARBA00023015"/>
    </source>
</evidence>
<dbReference type="Gene3D" id="1.10.10.10">
    <property type="entry name" value="Winged helix-like DNA-binding domain superfamily/Winged helix DNA-binding domain"/>
    <property type="match status" value="1"/>
</dbReference>
<dbReference type="InterPro" id="IPR011663">
    <property type="entry name" value="UTRA"/>
</dbReference>
<reference evidence="6" key="1">
    <citation type="journal article" date="2019" name="Int. J. Syst. Evol. Microbiol.">
        <title>The Global Catalogue of Microorganisms (GCM) 10K type strain sequencing project: providing services to taxonomists for standard genome sequencing and annotation.</title>
        <authorList>
            <consortium name="The Broad Institute Genomics Platform"/>
            <consortium name="The Broad Institute Genome Sequencing Center for Infectious Disease"/>
            <person name="Wu L."/>
            <person name="Ma J."/>
        </authorList>
    </citation>
    <scope>NUCLEOTIDE SEQUENCE [LARGE SCALE GENOMIC DNA]</scope>
    <source>
        <strain evidence="6">TBRC 1276</strain>
    </source>
</reference>
<dbReference type="InterPro" id="IPR036388">
    <property type="entry name" value="WH-like_DNA-bd_sf"/>
</dbReference>
<evidence type="ECO:0000256" key="2">
    <source>
        <dbReference type="ARBA" id="ARBA00023125"/>
    </source>
</evidence>
<gene>
    <name evidence="5" type="ORF">ACFOY2_48470</name>
</gene>
<dbReference type="Pfam" id="PF07702">
    <property type="entry name" value="UTRA"/>
    <property type="match status" value="1"/>
</dbReference>